<feature type="transmembrane region" description="Helical" evidence="8">
    <location>
        <begin position="134"/>
        <end position="154"/>
    </location>
</feature>
<keyword evidence="6 8" id="KW-1133">Transmembrane helix</keyword>
<comment type="subcellular location">
    <subcellularLocation>
        <location evidence="1">Cell membrane</location>
        <topology evidence="1">Multi-pass membrane protein</topology>
    </subcellularLocation>
</comment>
<evidence type="ECO:0000256" key="5">
    <source>
        <dbReference type="ARBA" id="ARBA00022692"/>
    </source>
</evidence>
<keyword evidence="5 8" id="KW-0812">Transmembrane</keyword>
<feature type="transmembrane region" description="Helical" evidence="8">
    <location>
        <begin position="69"/>
        <end position="89"/>
    </location>
</feature>
<dbReference type="RefSeq" id="WP_099592551.1">
    <property type="nucleotide sequence ID" value="NZ_MDGM01000012.1"/>
</dbReference>
<keyword evidence="7 8" id="KW-0472">Membrane</keyword>
<dbReference type="GO" id="GO:0005886">
    <property type="term" value="C:plasma membrane"/>
    <property type="evidence" value="ECO:0007669"/>
    <property type="project" value="UniProtKB-SubCell"/>
</dbReference>
<keyword evidence="3" id="KW-0813">Transport</keyword>
<dbReference type="Gene3D" id="1.10.3470.10">
    <property type="entry name" value="ABC transporter involved in vitamin B12 uptake, BtuC"/>
    <property type="match status" value="1"/>
</dbReference>
<dbReference type="GO" id="GO:0033214">
    <property type="term" value="P:siderophore-iron import into cell"/>
    <property type="evidence" value="ECO:0007669"/>
    <property type="project" value="TreeGrafter"/>
</dbReference>
<name>A0A2G5K567_9RHOB</name>
<feature type="transmembrane region" description="Helical" evidence="8">
    <location>
        <begin position="20"/>
        <end position="38"/>
    </location>
</feature>
<evidence type="ECO:0000256" key="3">
    <source>
        <dbReference type="ARBA" id="ARBA00022448"/>
    </source>
</evidence>
<protein>
    <recommendedName>
        <fullName evidence="11">Iron ABC transporter</fullName>
    </recommendedName>
</protein>
<feature type="transmembrane region" description="Helical" evidence="8">
    <location>
        <begin position="297"/>
        <end position="320"/>
    </location>
</feature>
<sequence>MALLEITQIRGRRLPFHTMVFVVLLATLLIVAIGELVLGPVRLNLSQIYDAIVGNGEPMPAAIVTQIRAPRMVLGLGIGMSLAICGAVLQGLLRNPLADPGLIGISGGASAAVVVVIVLGDMFLGEIPVGIRPYVLPIAAFCGALLVTALILGFAQKNGEMSIGRLILVGVAINAIAGAGIGFLTYISNDTQLRDLTFWSMGSLAKTGWFGVGISVTIMMISNVVLLRYARALDLFQLGERAAFHSGLAITKIKFSACAICAVAVGAGVSIAGPIGFIGLVSPHIARMIIGSAHHLLLPASALLGGVLLLCADLIVRNVIPPQELPIGLATSLIGGPFFLFLLLREKRL</sequence>
<evidence type="ECO:0000256" key="7">
    <source>
        <dbReference type="ARBA" id="ARBA00023136"/>
    </source>
</evidence>
<dbReference type="SUPFAM" id="SSF81345">
    <property type="entry name" value="ABC transporter involved in vitamin B12 uptake, BtuC"/>
    <property type="match status" value="1"/>
</dbReference>
<feature type="transmembrane region" description="Helical" evidence="8">
    <location>
        <begin position="208"/>
        <end position="230"/>
    </location>
</feature>
<feature type="transmembrane region" description="Helical" evidence="8">
    <location>
        <begin position="166"/>
        <end position="188"/>
    </location>
</feature>
<evidence type="ECO:0000256" key="8">
    <source>
        <dbReference type="SAM" id="Phobius"/>
    </source>
</evidence>
<keyword evidence="4" id="KW-1003">Cell membrane</keyword>
<dbReference type="PANTHER" id="PTHR30472:SF25">
    <property type="entry name" value="ABC TRANSPORTER PERMEASE PROTEIN MJ0876-RELATED"/>
    <property type="match status" value="1"/>
</dbReference>
<evidence type="ECO:0000256" key="1">
    <source>
        <dbReference type="ARBA" id="ARBA00004651"/>
    </source>
</evidence>
<dbReference type="InterPro" id="IPR000522">
    <property type="entry name" value="ABC_transptr_permease_BtuC"/>
</dbReference>
<evidence type="ECO:0000313" key="9">
    <source>
        <dbReference type="EMBL" id="PIB24259.1"/>
    </source>
</evidence>
<organism evidence="9 10">
    <name type="scientific">Paramylibacter kogurei</name>
    <dbReference type="NCBI Taxonomy" id="1889778"/>
    <lineage>
        <taxon>Bacteria</taxon>
        <taxon>Pseudomonadati</taxon>
        <taxon>Pseudomonadota</taxon>
        <taxon>Alphaproteobacteria</taxon>
        <taxon>Rhodobacterales</taxon>
        <taxon>Paracoccaceae</taxon>
        <taxon>Paramylibacter</taxon>
    </lineage>
</organism>
<gene>
    <name evidence="9" type="ORF">BFP76_03285</name>
</gene>
<dbReference type="GO" id="GO:0022857">
    <property type="term" value="F:transmembrane transporter activity"/>
    <property type="evidence" value="ECO:0007669"/>
    <property type="project" value="InterPro"/>
</dbReference>
<dbReference type="EMBL" id="MDGM01000012">
    <property type="protein sequence ID" value="PIB24259.1"/>
    <property type="molecule type" value="Genomic_DNA"/>
</dbReference>
<dbReference type="InterPro" id="IPR037294">
    <property type="entry name" value="ABC_BtuC-like"/>
</dbReference>
<dbReference type="Pfam" id="PF01032">
    <property type="entry name" value="FecCD"/>
    <property type="match status" value="1"/>
</dbReference>
<dbReference type="PANTHER" id="PTHR30472">
    <property type="entry name" value="FERRIC ENTEROBACTIN TRANSPORT SYSTEM PERMEASE PROTEIN"/>
    <property type="match status" value="1"/>
</dbReference>
<comment type="similarity">
    <text evidence="2">Belongs to the binding-protein-dependent transport system permease family. FecCD subfamily.</text>
</comment>
<evidence type="ECO:0000256" key="4">
    <source>
        <dbReference type="ARBA" id="ARBA00022475"/>
    </source>
</evidence>
<keyword evidence="10" id="KW-1185">Reference proteome</keyword>
<comment type="caution">
    <text evidence="9">The sequence shown here is derived from an EMBL/GenBank/DDBJ whole genome shotgun (WGS) entry which is preliminary data.</text>
</comment>
<reference evidence="9 10" key="1">
    <citation type="submission" date="2016-08" db="EMBL/GenBank/DDBJ databases">
        <title>Draft genome of Amylibacter sp. strain 4G11.</title>
        <authorList>
            <person name="Wong S.-K."/>
            <person name="Hamasaki K."/>
            <person name="Yoshizawa S."/>
        </authorList>
    </citation>
    <scope>NUCLEOTIDE SEQUENCE [LARGE SCALE GENOMIC DNA]</scope>
    <source>
        <strain evidence="9 10">4G11</strain>
    </source>
</reference>
<evidence type="ECO:0000256" key="6">
    <source>
        <dbReference type="ARBA" id="ARBA00022989"/>
    </source>
</evidence>
<dbReference type="CDD" id="cd06550">
    <property type="entry name" value="TM_ABC_iron-siderophores_like"/>
    <property type="match status" value="1"/>
</dbReference>
<dbReference type="AlphaFoldDB" id="A0A2G5K567"/>
<evidence type="ECO:0000313" key="10">
    <source>
        <dbReference type="Proteomes" id="UP000231516"/>
    </source>
</evidence>
<evidence type="ECO:0008006" key="11">
    <source>
        <dbReference type="Google" id="ProtNLM"/>
    </source>
</evidence>
<evidence type="ECO:0000256" key="2">
    <source>
        <dbReference type="ARBA" id="ARBA00007935"/>
    </source>
</evidence>
<dbReference type="OrthoDB" id="9811975at2"/>
<dbReference type="Proteomes" id="UP000231516">
    <property type="component" value="Unassembled WGS sequence"/>
</dbReference>
<dbReference type="FunFam" id="1.10.3470.10:FF:000001">
    <property type="entry name" value="Vitamin B12 ABC transporter permease BtuC"/>
    <property type="match status" value="1"/>
</dbReference>
<feature type="transmembrane region" description="Helical" evidence="8">
    <location>
        <begin position="326"/>
        <end position="344"/>
    </location>
</feature>
<accession>A0A2G5K567</accession>
<proteinExistence type="inferred from homology"/>
<feature type="transmembrane region" description="Helical" evidence="8">
    <location>
        <begin position="101"/>
        <end position="122"/>
    </location>
</feature>